<gene>
    <name evidence="6" type="ORF">ASJ35_16690</name>
</gene>
<dbReference type="EMBL" id="LMUA01000037">
    <property type="protein sequence ID" value="KUE74895.1"/>
    <property type="molecule type" value="Genomic_DNA"/>
</dbReference>
<dbReference type="Gene3D" id="3.40.309.10">
    <property type="entry name" value="Aldehyde Dehydrogenase, Chain A, domain 2"/>
    <property type="match status" value="1"/>
</dbReference>
<dbReference type="PANTHER" id="PTHR11699">
    <property type="entry name" value="ALDEHYDE DEHYDROGENASE-RELATED"/>
    <property type="match status" value="1"/>
</dbReference>
<dbReference type="PROSITE" id="PS00687">
    <property type="entry name" value="ALDEHYDE_DEHYDR_GLU"/>
    <property type="match status" value="1"/>
</dbReference>
<evidence type="ECO:0000256" key="4">
    <source>
        <dbReference type="RuleBase" id="RU003345"/>
    </source>
</evidence>
<evidence type="ECO:0000256" key="3">
    <source>
        <dbReference type="PROSITE-ProRule" id="PRU10007"/>
    </source>
</evidence>
<reference evidence="6 7" key="1">
    <citation type="submission" date="2015-10" db="EMBL/GenBank/DDBJ databases">
        <title>A novel member of the family Ruminococcaceae isolated from human faeces.</title>
        <authorList>
            <person name="Shkoporov A.N."/>
            <person name="Chaplin A.V."/>
            <person name="Motuzova O.V."/>
            <person name="Kafarskaia L.I."/>
            <person name="Efimov B.A."/>
        </authorList>
    </citation>
    <scope>NUCLEOTIDE SEQUENCE [LARGE SCALE GENOMIC DNA]</scope>
    <source>
        <strain evidence="6 7">668</strain>
    </source>
</reference>
<dbReference type="GO" id="GO:0016620">
    <property type="term" value="F:oxidoreductase activity, acting on the aldehyde or oxo group of donors, NAD or NADP as acceptor"/>
    <property type="evidence" value="ECO:0007669"/>
    <property type="project" value="InterPro"/>
</dbReference>
<name>A0A0W7TMF1_9FIRM</name>
<feature type="active site" evidence="3">
    <location>
        <position position="249"/>
    </location>
</feature>
<dbReference type="InterPro" id="IPR016161">
    <property type="entry name" value="Ald_DH/histidinol_DH"/>
</dbReference>
<evidence type="ECO:0000256" key="2">
    <source>
        <dbReference type="ARBA" id="ARBA00023002"/>
    </source>
</evidence>
<accession>A0A0W7TMF1</accession>
<dbReference type="Gene3D" id="3.40.605.10">
    <property type="entry name" value="Aldehyde Dehydrogenase, Chain A, domain 1"/>
    <property type="match status" value="1"/>
</dbReference>
<proteinExistence type="inferred from homology"/>
<feature type="domain" description="Aldehyde dehydrogenase" evidence="5">
    <location>
        <begin position="9"/>
        <end position="470"/>
    </location>
</feature>
<evidence type="ECO:0000313" key="6">
    <source>
        <dbReference type="EMBL" id="KUE74895.1"/>
    </source>
</evidence>
<dbReference type="AlphaFoldDB" id="A0A0W7TMF1"/>
<dbReference type="InterPro" id="IPR016162">
    <property type="entry name" value="Ald_DH_N"/>
</dbReference>
<dbReference type="RefSeq" id="WP_058723842.1">
    <property type="nucleotide sequence ID" value="NZ_LMUA01000037.1"/>
</dbReference>
<evidence type="ECO:0000259" key="5">
    <source>
        <dbReference type="Pfam" id="PF00171"/>
    </source>
</evidence>
<organism evidence="6 7">
    <name type="scientific">Ruthenibacterium lactatiformans</name>
    <dbReference type="NCBI Taxonomy" id="1550024"/>
    <lineage>
        <taxon>Bacteria</taxon>
        <taxon>Bacillati</taxon>
        <taxon>Bacillota</taxon>
        <taxon>Clostridia</taxon>
        <taxon>Eubacteriales</taxon>
        <taxon>Oscillospiraceae</taxon>
        <taxon>Ruthenibacterium</taxon>
    </lineage>
</organism>
<dbReference type="InterPro" id="IPR029510">
    <property type="entry name" value="Ald_DH_CS_GLU"/>
</dbReference>
<evidence type="ECO:0000256" key="1">
    <source>
        <dbReference type="ARBA" id="ARBA00009986"/>
    </source>
</evidence>
<comment type="caution">
    <text evidence="6">The sequence shown here is derived from an EMBL/GenBank/DDBJ whole genome shotgun (WGS) entry which is preliminary data.</text>
</comment>
<keyword evidence="2 4" id="KW-0560">Oxidoreductase</keyword>
<dbReference type="InterPro" id="IPR016163">
    <property type="entry name" value="Ald_DH_C"/>
</dbReference>
<sequence>MQMLIGGKFVDSSDGTKIEVVNPATGKIVDTVPAGTLEDLDRAISFAVEGQKEWNAVPLHEKMRILEKYACLIEENVEEISKVMCEEGGKPIEQCKTEVYANAAIFRIYCAAAYTFYGKTLPYNGEARAQGDVVMTVHEPLGVFACIVPFNYPCELAAHKLAPMLVTGNSVVLLPSSKTPRSAIMIVDLLYKAGVPANAVCCLTGRGSLIGAAVAADPRVAAVSFTGSTGVGISLAETCAKFLRPAFLELGGNDPLIIFDDADYEKALNETVAGRIGNAGQTCCASKRFIVQKGIFDKFAKDLTARLSAVKVGDPADPCVEMGPCVREADAREVERQIQLTIAQGGELLLGGKRDGAFVAPTVIKTSKDMDIARDMECFGPVWPLIPFETIDEAIEIANNTIFGLSSGVITSDMQVAMKVANRIESGSCIIGGSGNYRLAHQPFGGYKYSGVGREGAVSTLEEMTQQKTIAFKGILND</sequence>
<dbReference type="Pfam" id="PF00171">
    <property type="entry name" value="Aldedh"/>
    <property type="match status" value="1"/>
</dbReference>
<evidence type="ECO:0000313" key="7">
    <source>
        <dbReference type="Proteomes" id="UP000053433"/>
    </source>
</evidence>
<comment type="similarity">
    <text evidence="1 4">Belongs to the aldehyde dehydrogenase family.</text>
</comment>
<dbReference type="SUPFAM" id="SSF53720">
    <property type="entry name" value="ALDH-like"/>
    <property type="match status" value="1"/>
</dbReference>
<dbReference type="FunFam" id="3.40.605.10:FF:000007">
    <property type="entry name" value="NAD/NADP-dependent betaine aldehyde dehydrogenase"/>
    <property type="match status" value="1"/>
</dbReference>
<dbReference type="Proteomes" id="UP000053433">
    <property type="component" value="Unassembled WGS sequence"/>
</dbReference>
<protein>
    <recommendedName>
        <fullName evidence="5">Aldehyde dehydrogenase domain-containing protein</fullName>
    </recommendedName>
</protein>
<dbReference type="InterPro" id="IPR015590">
    <property type="entry name" value="Aldehyde_DH_dom"/>
</dbReference>